<dbReference type="STRING" id="4795.A0A225W5N1"/>
<dbReference type="GO" id="GO:0003964">
    <property type="term" value="F:RNA-directed DNA polymerase activity"/>
    <property type="evidence" value="ECO:0007669"/>
    <property type="project" value="UniProtKB-KW"/>
</dbReference>
<proteinExistence type="predicted"/>
<dbReference type="Proteomes" id="UP000198211">
    <property type="component" value="Unassembled WGS sequence"/>
</dbReference>
<evidence type="ECO:0000313" key="4">
    <source>
        <dbReference type="Proteomes" id="UP000198211"/>
    </source>
</evidence>
<dbReference type="Gene3D" id="3.10.10.10">
    <property type="entry name" value="HIV Type 1 Reverse Transcriptase, subunit A, domain 1"/>
    <property type="match status" value="1"/>
</dbReference>
<dbReference type="CDD" id="cd01647">
    <property type="entry name" value="RT_LTR"/>
    <property type="match status" value="1"/>
</dbReference>
<comment type="caution">
    <text evidence="3">The sequence shown here is derived from an EMBL/GenBank/DDBJ whole genome shotgun (WGS) entry which is preliminary data.</text>
</comment>
<dbReference type="PANTHER" id="PTHR33064">
    <property type="entry name" value="POL PROTEIN"/>
    <property type="match status" value="1"/>
</dbReference>
<evidence type="ECO:0000259" key="2">
    <source>
        <dbReference type="Pfam" id="PF00078"/>
    </source>
</evidence>
<dbReference type="Pfam" id="PF00078">
    <property type="entry name" value="RVT_1"/>
    <property type="match status" value="1"/>
</dbReference>
<feature type="region of interest" description="Disordered" evidence="1">
    <location>
        <begin position="8"/>
        <end position="38"/>
    </location>
</feature>
<organism evidence="3 4">
    <name type="scientific">Phytophthora megakarya</name>
    <dbReference type="NCBI Taxonomy" id="4795"/>
    <lineage>
        <taxon>Eukaryota</taxon>
        <taxon>Sar</taxon>
        <taxon>Stramenopiles</taxon>
        <taxon>Oomycota</taxon>
        <taxon>Peronosporomycetes</taxon>
        <taxon>Peronosporales</taxon>
        <taxon>Peronosporaceae</taxon>
        <taxon>Phytophthora</taxon>
    </lineage>
</organism>
<dbReference type="InterPro" id="IPR043128">
    <property type="entry name" value="Rev_trsase/Diguanyl_cyclase"/>
</dbReference>
<keyword evidence="3" id="KW-0808">Transferase</keyword>
<dbReference type="InterPro" id="IPR000477">
    <property type="entry name" value="RT_dom"/>
</dbReference>
<dbReference type="Gene3D" id="3.30.70.270">
    <property type="match status" value="1"/>
</dbReference>
<dbReference type="EMBL" id="NBNE01001835">
    <property type="protein sequence ID" value="OWZ12479.1"/>
    <property type="molecule type" value="Genomic_DNA"/>
</dbReference>
<dbReference type="PANTHER" id="PTHR33064:SF37">
    <property type="entry name" value="RIBONUCLEASE H"/>
    <property type="match status" value="1"/>
</dbReference>
<dbReference type="InterPro" id="IPR043502">
    <property type="entry name" value="DNA/RNA_pol_sf"/>
</dbReference>
<feature type="domain" description="Reverse transcriptase" evidence="2">
    <location>
        <begin position="172"/>
        <end position="261"/>
    </location>
</feature>
<reference evidence="4" key="1">
    <citation type="submission" date="2017-03" db="EMBL/GenBank/DDBJ databases">
        <title>Phytopthora megakarya and P. palmivora, two closely related causual agents of cacao black pod achieved similar genome size and gene model numbers by different mechanisms.</title>
        <authorList>
            <person name="Ali S."/>
            <person name="Shao J."/>
            <person name="Larry D.J."/>
            <person name="Kronmiller B."/>
            <person name="Shen D."/>
            <person name="Strem M.D."/>
            <person name="Melnick R.L."/>
            <person name="Guiltinan M.J."/>
            <person name="Tyler B.M."/>
            <person name="Meinhardt L.W."/>
            <person name="Bailey B.A."/>
        </authorList>
    </citation>
    <scope>NUCLEOTIDE SEQUENCE [LARGE SCALE GENOMIC DNA]</scope>
    <source>
        <strain evidence="4">zdho120</strain>
    </source>
</reference>
<name>A0A225W5N1_9STRA</name>
<accession>A0A225W5N1</accession>
<keyword evidence="4" id="KW-1185">Reference proteome</keyword>
<evidence type="ECO:0000313" key="3">
    <source>
        <dbReference type="EMBL" id="OWZ12479.1"/>
    </source>
</evidence>
<keyword evidence="3" id="KW-0695">RNA-directed DNA polymerase</keyword>
<dbReference type="SUPFAM" id="SSF56672">
    <property type="entry name" value="DNA/RNA polymerases"/>
    <property type="match status" value="1"/>
</dbReference>
<gene>
    <name evidence="3" type="ORF">PHMEG_00014357</name>
</gene>
<evidence type="ECO:0000256" key="1">
    <source>
        <dbReference type="SAM" id="MobiDB-lite"/>
    </source>
</evidence>
<sequence length="261" mass="29553">MCHVYVAKTPDMDPPPIVEDQPGASDLDLTRDSDQDYDGCGYYHERSDPYAEDVDGQMAGLPEVPVTTEDVKIEDIQLCESGNQTPEEIDRMHQRICKFRHHLIGKDNALLPPARGVACDIDVGGARPIALKCHKLRIQFRDKLADLIKGFLSAKMVNYSRSPWASPIVALIKKNGVDIRLCIDYRLVNSLTHLMIYSMPLINDLLEDLESTLWYCFLNMASGFWVVKMTDRARWSSAFITSCGLFEWNRMPFGLNNAPQI</sequence>
<keyword evidence="3" id="KW-0548">Nucleotidyltransferase</keyword>
<protein>
    <submittedName>
        <fullName evidence="3">Reverse transcriptase</fullName>
    </submittedName>
</protein>
<dbReference type="AlphaFoldDB" id="A0A225W5N1"/>
<dbReference type="InterPro" id="IPR051320">
    <property type="entry name" value="Viral_Replic_Matur_Polypro"/>
</dbReference>
<dbReference type="OrthoDB" id="120907at2759"/>